<dbReference type="GO" id="GO:0005524">
    <property type="term" value="F:ATP binding"/>
    <property type="evidence" value="ECO:0007669"/>
    <property type="project" value="UniProtKB-UniRule"/>
</dbReference>
<dbReference type="GO" id="GO:0004674">
    <property type="term" value="F:protein serine/threonine kinase activity"/>
    <property type="evidence" value="ECO:0007669"/>
    <property type="project" value="UniProtKB-KW"/>
</dbReference>
<evidence type="ECO:0000313" key="13">
    <source>
        <dbReference type="EMBL" id="KAK7925483.1"/>
    </source>
</evidence>
<evidence type="ECO:0000256" key="4">
    <source>
        <dbReference type="ARBA" id="ARBA00022679"/>
    </source>
</evidence>
<dbReference type="EC" id="2.7.11.1" evidence="2"/>
<evidence type="ECO:0000256" key="3">
    <source>
        <dbReference type="ARBA" id="ARBA00022527"/>
    </source>
</evidence>
<keyword evidence="4" id="KW-0808">Transferase</keyword>
<dbReference type="Proteomes" id="UP001460270">
    <property type="component" value="Unassembled WGS sequence"/>
</dbReference>
<keyword evidence="5 10" id="KW-0547">Nucleotide-binding</keyword>
<comment type="catalytic activity">
    <reaction evidence="9">
        <text>L-seryl-[protein] + ATP = O-phospho-L-seryl-[protein] + ADP + H(+)</text>
        <dbReference type="Rhea" id="RHEA:17989"/>
        <dbReference type="Rhea" id="RHEA-COMP:9863"/>
        <dbReference type="Rhea" id="RHEA-COMP:11604"/>
        <dbReference type="ChEBI" id="CHEBI:15378"/>
        <dbReference type="ChEBI" id="CHEBI:29999"/>
        <dbReference type="ChEBI" id="CHEBI:30616"/>
        <dbReference type="ChEBI" id="CHEBI:83421"/>
        <dbReference type="ChEBI" id="CHEBI:456216"/>
        <dbReference type="EC" id="2.7.11.1"/>
    </reaction>
</comment>
<evidence type="ECO:0000256" key="7">
    <source>
        <dbReference type="ARBA" id="ARBA00022840"/>
    </source>
</evidence>
<dbReference type="SUPFAM" id="SSF56112">
    <property type="entry name" value="Protein kinase-like (PK-like)"/>
    <property type="match status" value="1"/>
</dbReference>
<evidence type="ECO:0000313" key="14">
    <source>
        <dbReference type="Proteomes" id="UP001460270"/>
    </source>
</evidence>
<dbReference type="GO" id="GO:0007346">
    <property type="term" value="P:regulation of mitotic cell cycle"/>
    <property type="evidence" value="ECO:0007669"/>
    <property type="project" value="TreeGrafter"/>
</dbReference>
<evidence type="ECO:0000256" key="11">
    <source>
        <dbReference type="SAM" id="MobiDB-lite"/>
    </source>
</evidence>
<name>A0AAW0PMU5_9GOBI</name>
<keyword evidence="14" id="KW-1185">Reference proteome</keyword>
<keyword evidence="7 10" id="KW-0067">ATP-binding</keyword>
<dbReference type="GO" id="GO:0043066">
    <property type="term" value="P:negative regulation of apoptotic process"/>
    <property type="evidence" value="ECO:0007669"/>
    <property type="project" value="TreeGrafter"/>
</dbReference>
<sequence>MEFETSEAKKPRCSRDKTPKLSRKERRLMSAMERVAKPGDGTDFKRKYQEHDKLGSGGFGSVFAGVRIADMLPVAIKHIRRKSVDFVSQIIGDELYTIPYEVLLMTKAAPDAEIGLNPSVSLLEWFSVKDEIILIMERPFPALNFYEYVSDMRRFQKDV</sequence>
<dbReference type="InterPro" id="IPR017441">
    <property type="entry name" value="Protein_kinase_ATP_BS"/>
</dbReference>
<evidence type="ECO:0000256" key="2">
    <source>
        <dbReference type="ARBA" id="ARBA00012513"/>
    </source>
</evidence>
<evidence type="ECO:0000256" key="6">
    <source>
        <dbReference type="ARBA" id="ARBA00022777"/>
    </source>
</evidence>
<keyword evidence="6" id="KW-0418">Kinase</keyword>
<keyword evidence="3" id="KW-0723">Serine/threonine-protein kinase</keyword>
<protein>
    <recommendedName>
        <fullName evidence="2">non-specific serine/threonine protein kinase</fullName>
        <ecNumber evidence="2">2.7.11.1</ecNumber>
    </recommendedName>
</protein>
<feature type="binding site" evidence="10">
    <location>
        <position position="77"/>
    </location>
    <ligand>
        <name>ATP</name>
        <dbReference type="ChEBI" id="CHEBI:30616"/>
    </ligand>
</feature>
<feature type="compositionally biased region" description="Basic and acidic residues" evidence="11">
    <location>
        <begin position="1"/>
        <end position="19"/>
    </location>
</feature>
<organism evidence="13 14">
    <name type="scientific">Mugilogobius chulae</name>
    <name type="common">yellowstripe goby</name>
    <dbReference type="NCBI Taxonomy" id="88201"/>
    <lineage>
        <taxon>Eukaryota</taxon>
        <taxon>Metazoa</taxon>
        <taxon>Chordata</taxon>
        <taxon>Craniata</taxon>
        <taxon>Vertebrata</taxon>
        <taxon>Euteleostomi</taxon>
        <taxon>Actinopterygii</taxon>
        <taxon>Neopterygii</taxon>
        <taxon>Teleostei</taxon>
        <taxon>Neoteleostei</taxon>
        <taxon>Acanthomorphata</taxon>
        <taxon>Gobiaria</taxon>
        <taxon>Gobiiformes</taxon>
        <taxon>Gobioidei</taxon>
        <taxon>Gobiidae</taxon>
        <taxon>Gobionellinae</taxon>
        <taxon>Mugilogobius</taxon>
    </lineage>
</organism>
<comment type="similarity">
    <text evidence="1">Belongs to the protein kinase superfamily. CAMK Ser/Thr protein kinase family. PIM subfamily.</text>
</comment>
<dbReference type="PANTHER" id="PTHR22984">
    <property type="entry name" value="SERINE/THREONINE-PROTEIN KINASE PIM"/>
    <property type="match status" value="1"/>
</dbReference>
<evidence type="ECO:0000256" key="9">
    <source>
        <dbReference type="ARBA" id="ARBA00048679"/>
    </source>
</evidence>
<dbReference type="PROSITE" id="PS50011">
    <property type="entry name" value="PROTEIN_KINASE_DOM"/>
    <property type="match status" value="1"/>
</dbReference>
<evidence type="ECO:0000256" key="10">
    <source>
        <dbReference type="PROSITE-ProRule" id="PRU10141"/>
    </source>
</evidence>
<reference evidence="14" key="1">
    <citation type="submission" date="2024-04" db="EMBL/GenBank/DDBJ databases">
        <title>Salinicola lusitanus LLJ914,a marine bacterium isolated from the Okinawa Trough.</title>
        <authorList>
            <person name="Li J."/>
        </authorList>
    </citation>
    <scope>NUCLEOTIDE SEQUENCE [LARGE SCALE GENOMIC DNA]</scope>
</reference>
<feature type="domain" description="Protein kinase" evidence="12">
    <location>
        <begin position="48"/>
        <end position="159"/>
    </location>
</feature>
<comment type="caution">
    <text evidence="13">The sequence shown here is derived from an EMBL/GenBank/DDBJ whole genome shotgun (WGS) entry which is preliminary data.</text>
</comment>
<gene>
    <name evidence="13" type="ORF">WMY93_007793</name>
</gene>
<evidence type="ECO:0000259" key="12">
    <source>
        <dbReference type="PROSITE" id="PS50011"/>
    </source>
</evidence>
<dbReference type="InterPro" id="IPR051138">
    <property type="entry name" value="PIM_Ser/Thr_kinase"/>
</dbReference>
<dbReference type="EMBL" id="JBBPFD010000005">
    <property type="protein sequence ID" value="KAK7925483.1"/>
    <property type="molecule type" value="Genomic_DNA"/>
</dbReference>
<dbReference type="GO" id="GO:0005737">
    <property type="term" value="C:cytoplasm"/>
    <property type="evidence" value="ECO:0007669"/>
    <property type="project" value="TreeGrafter"/>
</dbReference>
<evidence type="ECO:0000256" key="5">
    <source>
        <dbReference type="ARBA" id="ARBA00022741"/>
    </source>
</evidence>
<proteinExistence type="inferred from homology"/>
<dbReference type="AlphaFoldDB" id="A0AAW0PMU5"/>
<comment type="catalytic activity">
    <reaction evidence="8">
        <text>L-threonyl-[protein] + ATP = O-phospho-L-threonyl-[protein] + ADP + H(+)</text>
        <dbReference type="Rhea" id="RHEA:46608"/>
        <dbReference type="Rhea" id="RHEA-COMP:11060"/>
        <dbReference type="Rhea" id="RHEA-COMP:11605"/>
        <dbReference type="ChEBI" id="CHEBI:15378"/>
        <dbReference type="ChEBI" id="CHEBI:30013"/>
        <dbReference type="ChEBI" id="CHEBI:30616"/>
        <dbReference type="ChEBI" id="CHEBI:61977"/>
        <dbReference type="ChEBI" id="CHEBI:456216"/>
        <dbReference type="EC" id="2.7.11.1"/>
    </reaction>
</comment>
<evidence type="ECO:0000256" key="8">
    <source>
        <dbReference type="ARBA" id="ARBA00047899"/>
    </source>
</evidence>
<accession>A0AAW0PMU5</accession>
<feature type="region of interest" description="Disordered" evidence="11">
    <location>
        <begin position="1"/>
        <end position="27"/>
    </location>
</feature>
<evidence type="ECO:0000256" key="1">
    <source>
        <dbReference type="ARBA" id="ARBA00005505"/>
    </source>
</evidence>
<dbReference type="Gene3D" id="3.30.200.20">
    <property type="entry name" value="Phosphorylase Kinase, domain 1"/>
    <property type="match status" value="1"/>
</dbReference>
<dbReference type="InterPro" id="IPR011009">
    <property type="entry name" value="Kinase-like_dom_sf"/>
</dbReference>
<dbReference type="InterPro" id="IPR000719">
    <property type="entry name" value="Prot_kinase_dom"/>
</dbReference>
<dbReference type="PROSITE" id="PS00107">
    <property type="entry name" value="PROTEIN_KINASE_ATP"/>
    <property type="match status" value="1"/>
</dbReference>
<dbReference type="PANTHER" id="PTHR22984:SF11">
    <property type="entry name" value="AURORA KINASE-RELATED"/>
    <property type="match status" value="1"/>
</dbReference>